<evidence type="ECO:0000256" key="7">
    <source>
        <dbReference type="ARBA" id="ARBA00023002"/>
    </source>
</evidence>
<dbReference type="AlphaFoldDB" id="A0A518CVP0"/>
<evidence type="ECO:0000256" key="9">
    <source>
        <dbReference type="ARBA" id="ARBA00023098"/>
    </source>
</evidence>
<dbReference type="GO" id="GO:0006633">
    <property type="term" value="P:fatty acid biosynthetic process"/>
    <property type="evidence" value="ECO:0007669"/>
    <property type="project" value="UniProtKB-KW"/>
</dbReference>
<keyword evidence="16" id="KW-1185">Reference proteome</keyword>
<dbReference type="CDD" id="cd03505">
    <property type="entry name" value="Delta9-FADS-like"/>
    <property type="match status" value="1"/>
</dbReference>
<keyword evidence="10 13" id="KW-0472">Membrane</keyword>
<keyword evidence="9" id="KW-0443">Lipid metabolism</keyword>
<dbReference type="Proteomes" id="UP000319342">
    <property type="component" value="Chromosome"/>
</dbReference>
<evidence type="ECO:0000256" key="4">
    <source>
        <dbReference type="ARBA" id="ARBA00022692"/>
    </source>
</evidence>
<evidence type="ECO:0000259" key="14">
    <source>
        <dbReference type="Pfam" id="PF00487"/>
    </source>
</evidence>
<dbReference type="InterPro" id="IPR015876">
    <property type="entry name" value="Acyl-CoA_DS"/>
</dbReference>
<dbReference type="RefSeq" id="WP_145182728.1">
    <property type="nucleotide sequence ID" value="NZ_CP036290.1"/>
</dbReference>
<evidence type="ECO:0000256" key="6">
    <source>
        <dbReference type="ARBA" id="ARBA00022989"/>
    </source>
</evidence>
<comment type="similarity">
    <text evidence="2">Belongs to the fatty acid desaturase type 2 family.</text>
</comment>
<evidence type="ECO:0000256" key="13">
    <source>
        <dbReference type="SAM" id="Phobius"/>
    </source>
</evidence>
<feature type="transmembrane region" description="Helical" evidence="13">
    <location>
        <begin position="86"/>
        <end position="106"/>
    </location>
</feature>
<protein>
    <submittedName>
        <fullName evidence="15">Fatty acid desaturase</fullName>
    </submittedName>
</protein>
<dbReference type="GO" id="GO:0016717">
    <property type="term" value="F:oxidoreductase activity, acting on paired donors, with oxidation of a pair of donors resulting in the reduction of molecular oxygen to two molecules of water"/>
    <property type="evidence" value="ECO:0007669"/>
    <property type="project" value="InterPro"/>
</dbReference>
<organism evidence="15 16">
    <name type="scientific">Rohdeia mirabilis</name>
    <dbReference type="NCBI Taxonomy" id="2528008"/>
    <lineage>
        <taxon>Bacteria</taxon>
        <taxon>Pseudomonadati</taxon>
        <taxon>Planctomycetota</taxon>
        <taxon>Planctomycetia</taxon>
        <taxon>Planctomycetia incertae sedis</taxon>
        <taxon>Rohdeia</taxon>
    </lineage>
</organism>
<gene>
    <name evidence="15" type="ORF">Pla163_03890</name>
</gene>
<evidence type="ECO:0000256" key="5">
    <source>
        <dbReference type="ARBA" id="ARBA00022832"/>
    </source>
</evidence>
<keyword evidence="3" id="KW-0444">Lipid biosynthesis</keyword>
<comment type="subcellular location">
    <subcellularLocation>
        <location evidence="1">Membrane</location>
        <topology evidence="1">Multi-pass membrane protein</topology>
    </subcellularLocation>
</comment>
<dbReference type="PANTHER" id="PTHR11351:SF31">
    <property type="entry name" value="DESATURASE 1, ISOFORM A-RELATED"/>
    <property type="match status" value="1"/>
</dbReference>
<keyword evidence="7" id="KW-0560">Oxidoreductase</keyword>
<evidence type="ECO:0000313" key="15">
    <source>
        <dbReference type="EMBL" id="QDU83291.1"/>
    </source>
</evidence>
<keyword evidence="5" id="KW-0276">Fatty acid metabolism</keyword>
<keyword evidence="6 13" id="KW-1133">Transmembrane helix</keyword>
<evidence type="ECO:0000256" key="11">
    <source>
        <dbReference type="ARBA" id="ARBA00023160"/>
    </source>
</evidence>
<dbReference type="GO" id="GO:0016020">
    <property type="term" value="C:membrane"/>
    <property type="evidence" value="ECO:0007669"/>
    <property type="project" value="UniProtKB-SubCell"/>
</dbReference>
<keyword evidence="11" id="KW-0275">Fatty acid biosynthesis</keyword>
<feature type="region of interest" description="Disordered" evidence="12">
    <location>
        <begin position="336"/>
        <end position="356"/>
    </location>
</feature>
<dbReference type="OrthoDB" id="19906at2"/>
<evidence type="ECO:0000256" key="3">
    <source>
        <dbReference type="ARBA" id="ARBA00022516"/>
    </source>
</evidence>
<evidence type="ECO:0000256" key="10">
    <source>
        <dbReference type="ARBA" id="ARBA00023136"/>
    </source>
</evidence>
<dbReference type="PRINTS" id="PR00075">
    <property type="entry name" value="FACDDSATRASE"/>
</dbReference>
<evidence type="ECO:0000256" key="8">
    <source>
        <dbReference type="ARBA" id="ARBA00023004"/>
    </source>
</evidence>
<feature type="transmembrane region" description="Helical" evidence="13">
    <location>
        <begin position="229"/>
        <end position="250"/>
    </location>
</feature>
<reference evidence="15 16" key="1">
    <citation type="submission" date="2019-02" db="EMBL/GenBank/DDBJ databases">
        <title>Deep-cultivation of Planctomycetes and their phenomic and genomic characterization uncovers novel biology.</title>
        <authorList>
            <person name="Wiegand S."/>
            <person name="Jogler M."/>
            <person name="Boedeker C."/>
            <person name="Pinto D."/>
            <person name="Vollmers J."/>
            <person name="Rivas-Marin E."/>
            <person name="Kohn T."/>
            <person name="Peeters S.H."/>
            <person name="Heuer A."/>
            <person name="Rast P."/>
            <person name="Oberbeckmann S."/>
            <person name="Bunk B."/>
            <person name="Jeske O."/>
            <person name="Meyerdierks A."/>
            <person name="Storesund J.E."/>
            <person name="Kallscheuer N."/>
            <person name="Luecker S."/>
            <person name="Lage O.M."/>
            <person name="Pohl T."/>
            <person name="Merkel B.J."/>
            <person name="Hornburger P."/>
            <person name="Mueller R.-W."/>
            <person name="Bruemmer F."/>
            <person name="Labrenz M."/>
            <person name="Spormann A.M."/>
            <person name="Op den Camp H."/>
            <person name="Overmann J."/>
            <person name="Amann R."/>
            <person name="Jetten M.S.M."/>
            <person name="Mascher T."/>
            <person name="Medema M.H."/>
            <person name="Devos D.P."/>
            <person name="Kaster A.-K."/>
            <person name="Ovreas L."/>
            <person name="Rohde M."/>
            <person name="Galperin M.Y."/>
            <person name="Jogler C."/>
        </authorList>
    </citation>
    <scope>NUCLEOTIDE SEQUENCE [LARGE SCALE GENOMIC DNA]</scope>
    <source>
        <strain evidence="15 16">Pla163</strain>
    </source>
</reference>
<name>A0A518CVP0_9BACT</name>
<dbReference type="InterPro" id="IPR005804">
    <property type="entry name" value="FA_desaturase_dom"/>
</dbReference>
<feature type="domain" description="Fatty acid desaturase" evidence="14">
    <location>
        <begin position="80"/>
        <end position="302"/>
    </location>
</feature>
<evidence type="ECO:0000256" key="12">
    <source>
        <dbReference type="SAM" id="MobiDB-lite"/>
    </source>
</evidence>
<feature type="region of interest" description="Disordered" evidence="12">
    <location>
        <begin position="1"/>
        <end position="23"/>
    </location>
</feature>
<proteinExistence type="inferred from homology"/>
<keyword evidence="8" id="KW-0408">Iron</keyword>
<keyword evidence="4 13" id="KW-0812">Transmembrane</keyword>
<accession>A0A518CVP0</accession>
<feature type="transmembrane region" description="Helical" evidence="13">
    <location>
        <begin position="62"/>
        <end position="80"/>
    </location>
</feature>
<dbReference type="PANTHER" id="PTHR11351">
    <property type="entry name" value="ACYL-COA DESATURASE"/>
    <property type="match status" value="1"/>
</dbReference>
<dbReference type="Pfam" id="PF00487">
    <property type="entry name" value="FA_desaturase"/>
    <property type="match status" value="1"/>
</dbReference>
<dbReference type="EMBL" id="CP036290">
    <property type="protein sequence ID" value="QDU83291.1"/>
    <property type="molecule type" value="Genomic_DNA"/>
</dbReference>
<evidence type="ECO:0000256" key="1">
    <source>
        <dbReference type="ARBA" id="ARBA00004141"/>
    </source>
</evidence>
<evidence type="ECO:0000313" key="16">
    <source>
        <dbReference type="Proteomes" id="UP000319342"/>
    </source>
</evidence>
<feature type="transmembrane region" description="Helical" evidence="13">
    <location>
        <begin position="198"/>
        <end position="217"/>
    </location>
</feature>
<sequence length="356" mass="40200">MKRATTVGELGEQPLDDATGAPAASAAVPAPSLARNLLGWFDSWAVQIDPTVDQRAPDWSRVVPFAILHLSCLLVIWVGWSPVAVAVAVGFYLVRMFAITGFYHRYFSHRAFKTSRPVQFVFACIGGMAVQRGPLWWASHHRDHHRYSDEERDVHSPVQNSFYWSHVGWIVCRENYHTKIDNIRDFARFPELRFLDRFDVLVPLLTLAGMLGLGWALEVFAPSLGTNAMQMGVWGFSISTVVLYHGTFSINSLAHRIGKRVFPTADDSRNNFLLSLITLGEGWHNNHHHYQSSARQGFRWWEIDITYYGLCLLERIGLVSDLRPVPARVATERISDPDAPGARFDKSAVTRGRAAR</sequence>
<evidence type="ECO:0000256" key="2">
    <source>
        <dbReference type="ARBA" id="ARBA00008749"/>
    </source>
</evidence>